<dbReference type="PIRSF" id="PIRSF001488">
    <property type="entry name" value="Tdi_protein"/>
    <property type="match status" value="1"/>
</dbReference>
<dbReference type="InterPro" id="IPR050824">
    <property type="entry name" value="Thiol_disulfide_DsbA"/>
</dbReference>
<evidence type="ECO:0000256" key="3">
    <source>
        <dbReference type="ARBA" id="ARBA00022729"/>
    </source>
</evidence>
<evidence type="ECO:0000256" key="7">
    <source>
        <dbReference type="PIRNR" id="PIRNR001488"/>
    </source>
</evidence>
<evidence type="ECO:0000259" key="10">
    <source>
        <dbReference type="PROSITE" id="PS51352"/>
    </source>
</evidence>
<evidence type="ECO:0000256" key="9">
    <source>
        <dbReference type="SAM" id="SignalP"/>
    </source>
</evidence>
<sequence length="213" mass="23398">MQRRHFSALAAASLGLGLARTAAAQGAPVAGQDYQSVASPAPVAAPPGTVDVVEFFSYACPHCFEFEPTLEAWLKTKPAGVHFHRYPVRFLVNYINFQPMYFTLEQMDLVDAMQQKVFNAFHLEHQRLDKPDDIAAFMTKNGVDAKRFMSIFNSFATHAKVQQANQLMDTYGVNGVPTIVVGGTYQTSPTLAKGAEHTTAVVEYLVAKMRGGH</sequence>
<dbReference type="InterPro" id="IPR023205">
    <property type="entry name" value="DsbA/DsbL"/>
</dbReference>
<proteinExistence type="inferred from homology"/>
<dbReference type="Pfam" id="PF01323">
    <property type="entry name" value="DSBA"/>
    <property type="match status" value="1"/>
</dbReference>
<gene>
    <name evidence="11" type="ORF">LPC04_25435</name>
</gene>
<keyword evidence="12" id="KW-1185">Reference proteome</keyword>
<reference evidence="11" key="1">
    <citation type="submission" date="2021-11" db="EMBL/GenBank/DDBJ databases">
        <title>BS-T2-15 a new species belonging to the Comamonadaceae family isolated from the soil of a French oak forest.</title>
        <authorList>
            <person name="Mieszkin S."/>
            <person name="Alain K."/>
        </authorList>
    </citation>
    <scope>NUCLEOTIDE SEQUENCE</scope>
    <source>
        <strain evidence="11">BS-T2-15</strain>
    </source>
</reference>
<evidence type="ECO:0000313" key="11">
    <source>
        <dbReference type="EMBL" id="MCK9689072.1"/>
    </source>
</evidence>
<dbReference type="RefSeq" id="WP_275685115.1">
    <property type="nucleotide sequence ID" value="NZ_JAJLJH010000011.1"/>
</dbReference>
<dbReference type="PANTHER" id="PTHR35891:SF3">
    <property type="entry name" value="THIOL:DISULFIDE INTERCHANGE PROTEIN DSBL"/>
    <property type="match status" value="1"/>
</dbReference>
<keyword evidence="6" id="KW-0676">Redox-active center</keyword>
<feature type="chain" id="PRO_5040807723" description="Thiol:disulfide interchange protein" evidence="9">
    <location>
        <begin position="25"/>
        <end position="213"/>
    </location>
</feature>
<feature type="disulfide bond" description="Redox-active" evidence="8">
    <location>
        <begin position="60"/>
        <end position="63"/>
    </location>
</feature>
<comment type="similarity">
    <text evidence="2">Belongs to the thioredoxin family. DsbA subfamily.</text>
</comment>
<comment type="subcellular location">
    <subcellularLocation>
        <location evidence="1 7">Periplasm</location>
    </subcellularLocation>
</comment>
<accession>A0A9X2C2A2</accession>
<dbReference type="PROSITE" id="PS51352">
    <property type="entry name" value="THIOREDOXIN_2"/>
    <property type="match status" value="1"/>
</dbReference>
<dbReference type="GO" id="GO:0042597">
    <property type="term" value="C:periplasmic space"/>
    <property type="evidence" value="ECO:0007669"/>
    <property type="project" value="UniProtKB-SubCell"/>
</dbReference>
<evidence type="ECO:0000256" key="4">
    <source>
        <dbReference type="ARBA" id="ARBA00022764"/>
    </source>
</evidence>
<evidence type="ECO:0000256" key="6">
    <source>
        <dbReference type="ARBA" id="ARBA00023284"/>
    </source>
</evidence>
<dbReference type="InterPro" id="IPR013766">
    <property type="entry name" value="Thioredoxin_domain"/>
</dbReference>
<dbReference type="InterPro" id="IPR036249">
    <property type="entry name" value="Thioredoxin-like_sf"/>
</dbReference>
<protein>
    <recommendedName>
        <fullName evidence="7">Thiol:disulfide interchange protein</fullName>
    </recommendedName>
</protein>
<dbReference type="PANTHER" id="PTHR35891">
    <property type="entry name" value="THIOL:DISULFIDE INTERCHANGE PROTEIN DSBA"/>
    <property type="match status" value="1"/>
</dbReference>
<dbReference type="EMBL" id="JAJLJH010000011">
    <property type="protein sequence ID" value="MCK9689072.1"/>
    <property type="molecule type" value="Genomic_DNA"/>
</dbReference>
<evidence type="ECO:0000256" key="8">
    <source>
        <dbReference type="PIRSR" id="PIRSR001488-1"/>
    </source>
</evidence>
<comment type="caution">
    <text evidence="11">The sequence shown here is derived from an EMBL/GenBank/DDBJ whole genome shotgun (WGS) entry which is preliminary data.</text>
</comment>
<dbReference type="InterPro" id="IPR001853">
    <property type="entry name" value="DSBA-like_thioredoxin_dom"/>
</dbReference>
<dbReference type="GO" id="GO:0016491">
    <property type="term" value="F:oxidoreductase activity"/>
    <property type="evidence" value="ECO:0007669"/>
    <property type="project" value="InterPro"/>
</dbReference>
<dbReference type="Proteomes" id="UP001139353">
    <property type="component" value="Unassembled WGS sequence"/>
</dbReference>
<dbReference type="SUPFAM" id="SSF52833">
    <property type="entry name" value="Thioredoxin-like"/>
    <property type="match status" value="1"/>
</dbReference>
<dbReference type="CDD" id="cd03019">
    <property type="entry name" value="DsbA_DsbA"/>
    <property type="match status" value="1"/>
</dbReference>
<organism evidence="11 12">
    <name type="scientific">Scleromatobacter humisilvae</name>
    <dbReference type="NCBI Taxonomy" id="2897159"/>
    <lineage>
        <taxon>Bacteria</taxon>
        <taxon>Pseudomonadati</taxon>
        <taxon>Pseudomonadota</taxon>
        <taxon>Betaproteobacteria</taxon>
        <taxon>Burkholderiales</taxon>
        <taxon>Sphaerotilaceae</taxon>
        <taxon>Scleromatobacter</taxon>
    </lineage>
</organism>
<keyword evidence="4 7" id="KW-0574">Periplasm</keyword>
<feature type="signal peptide" evidence="9">
    <location>
        <begin position="1"/>
        <end position="24"/>
    </location>
</feature>
<name>A0A9X2C2A2_9BURK</name>
<dbReference type="AlphaFoldDB" id="A0A9X2C2A2"/>
<evidence type="ECO:0000256" key="1">
    <source>
        <dbReference type="ARBA" id="ARBA00004418"/>
    </source>
</evidence>
<keyword evidence="3 9" id="KW-0732">Signal</keyword>
<dbReference type="Gene3D" id="3.40.30.10">
    <property type="entry name" value="Glutaredoxin"/>
    <property type="match status" value="1"/>
</dbReference>
<evidence type="ECO:0000313" key="12">
    <source>
        <dbReference type="Proteomes" id="UP001139353"/>
    </source>
</evidence>
<evidence type="ECO:0000256" key="2">
    <source>
        <dbReference type="ARBA" id="ARBA00005791"/>
    </source>
</evidence>
<feature type="domain" description="Thioredoxin" evidence="10">
    <location>
        <begin position="14"/>
        <end position="207"/>
    </location>
</feature>
<keyword evidence="5 7" id="KW-1015">Disulfide bond</keyword>
<evidence type="ECO:0000256" key="5">
    <source>
        <dbReference type="ARBA" id="ARBA00023157"/>
    </source>
</evidence>